<keyword evidence="4" id="KW-1185">Reference proteome</keyword>
<dbReference type="AlphaFoldDB" id="A0A4V4HCA3"/>
<organism evidence="2 4">
    <name type="scientific">Dendrothele bispora (strain CBS 962.96)</name>
    <dbReference type="NCBI Taxonomy" id="1314807"/>
    <lineage>
        <taxon>Eukaryota</taxon>
        <taxon>Fungi</taxon>
        <taxon>Dikarya</taxon>
        <taxon>Basidiomycota</taxon>
        <taxon>Agaricomycotina</taxon>
        <taxon>Agaricomycetes</taxon>
        <taxon>Agaricomycetidae</taxon>
        <taxon>Agaricales</taxon>
        <taxon>Agaricales incertae sedis</taxon>
        <taxon>Dendrothele</taxon>
    </lineage>
</organism>
<reference evidence="2 4" key="1">
    <citation type="journal article" date="2019" name="Nat. Ecol. Evol.">
        <title>Megaphylogeny resolves global patterns of mushroom evolution.</title>
        <authorList>
            <person name="Varga T."/>
            <person name="Krizsan K."/>
            <person name="Foldi C."/>
            <person name="Dima B."/>
            <person name="Sanchez-Garcia M."/>
            <person name="Sanchez-Ramirez S."/>
            <person name="Szollosi G.J."/>
            <person name="Szarkandi J.G."/>
            <person name="Papp V."/>
            <person name="Albert L."/>
            <person name="Andreopoulos W."/>
            <person name="Angelini C."/>
            <person name="Antonin V."/>
            <person name="Barry K.W."/>
            <person name="Bougher N.L."/>
            <person name="Buchanan P."/>
            <person name="Buyck B."/>
            <person name="Bense V."/>
            <person name="Catcheside P."/>
            <person name="Chovatia M."/>
            <person name="Cooper J."/>
            <person name="Damon W."/>
            <person name="Desjardin D."/>
            <person name="Finy P."/>
            <person name="Geml J."/>
            <person name="Haridas S."/>
            <person name="Hughes K."/>
            <person name="Justo A."/>
            <person name="Karasinski D."/>
            <person name="Kautmanova I."/>
            <person name="Kiss B."/>
            <person name="Kocsube S."/>
            <person name="Kotiranta H."/>
            <person name="LaButti K.M."/>
            <person name="Lechner B.E."/>
            <person name="Liimatainen K."/>
            <person name="Lipzen A."/>
            <person name="Lukacs Z."/>
            <person name="Mihaltcheva S."/>
            <person name="Morgado L.N."/>
            <person name="Niskanen T."/>
            <person name="Noordeloos M.E."/>
            <person name="Ohm R.A."/>
            <person name="Ortiz-Santana B."/>
            <person name="Ovrebo C."/>
            <person name="Racz N."/>
            <person name="Riley R."/>
            <person name="Savchenko A."/>
            <person name="Shiryaev A."/>
            <person name="Soop K."/>
            <person name="Spirin V."/>
            <person name="Szebenyi C."/>
            <person name="Tomsovsky M."/>
            <person name="Tulloss R.E."/>
            <person name="Uehling J."/>
            <person name="Grigoriev I.V."/>
            <person name="Vagvolgyi C."/>
            <person name="Papp T."/>
            <person name="Martin F.M."/>
            <person name="Miettinen O."/>
            <person name="Hibbett D.S."/>
            <person name="Nagy L.G."/>
        </authorList>
    </citation>
    <scope>NUCLEOTIDE SEQUENCE [LARGE SCALE GENOMIC DNA]</scope>
    <source>
        <strain evidence="2 4">CBS 962.96</strain>
    </source>
</reference>
<protein>
    <submittedName>
        <fullName evidence="2">Uncharacterized protein</fullName>
    </submittedName>
</protein>
<dbReference type="EMBL" id="ML179725">
    <property type="protein sequence ID" value="THU82526.1"/>
    <property type="molecule type" value="Genomic_DNA"/>
</dbReference>
<dbReference type="Proteomes" id="UP000297245">
    <property type="component" value="Unassembled WGS sequence"/>
</dbReference>
<feature type="region of interest" description="Disordered" evidence="1">
    <location>
        <begin position="258"/>
        <end position="310"/>
    </location>
</feature>
<evidence type="ECO:0000313" key="3">
    <source>
        <dbReference type="EMBL" id="THU82526.1"/>
    </source>
</evidence>
<sequence>MASPATSKPILSVCSSGCGHPSTKPSLNPSGLRVDQGGRTANLDCPMESRSRDNHSPTELEQAIERERVLIGNFDRLKDDYNNLRLRVEGEVHNLATANQALNQVIATARKDLQLILNVAIRSLRGNLTHVEVDIINHARVLGSAMSAAHYSVLHDNLSTIQDRFKAVGMAYNSLTTFLNQSFNSSQAVTGFVGEQDAIMTQILRYASDEVPGLEKFLKSTPAPIPIASSPPDSVLSSSAVLAGARLHFSVPQGMMASTSTANPLDQPIHPLPERPSNSQGVIRNRNRRNRRKVNQFIQRSVNSKGKVPE</sequence>
<proteinExistence type="predicted"/>
<feature type="compositionally biased region" description="Basic and acidic residues" evidence="1">
    <location>
        <begin position="47"/>
        <end position="60"/>
    </location>
</feature>
<dbReference type="EMBL" id="ML179725">
    <property type="protein sequence ID" value="THU82525.1"/>
    <property type="molecule type" value="Genomic_DNA"/>
</dbReference>
<accession>A0A4V4HCA3</accession>
<feature type="compositionally biased region" description="Basic residues" evidence="1">
    <location>
        <begin position="285"/>
        <end position="294"/>
    </location>
</feature>
<feature type="region of interest" description="Disordered" evidence="1">
    <location>
        <begin position="17"/>
        <end position="60"/>
    </location>
</feature>
<evidence type="ECO:0000313" key="4">
    <source>
        <dbReference type="Proteomes" id="UP000297245"/>
    </source>
</evidence>
<gene>
    <name evidence="3" type="ORF">K435DRAFT_808215</name>
    <name evidence="2" type="ORF">K435DRAFT_872208</name>
</gene>
<evidence type="ECO:0000313" key="2">
    <source>
        <dbReference type="EMBL" id="THU82525.1"/>
    </source>
</evidence>
<evidence type="ECO:0000256" key="1">
    <source>
        <dbReference type="SAM" id="MobiDB-lite"/>
    </source>
</evidence>
<name>A0A4V4HCA3_DENBC</name>